<dbReference type="InterPro" id="IPR001279">
    <property type="entry name" value="Metallo-B-lactamas"/>
</dbReference>
<feature type="binding site" evidence="8">
    <location>
        <position position="143"/>
    </location>
    <ligand>
        <name>Zn(2+)</name>
        <dbReference type="ChEBI" id="CHEBI:29105"/>
        <label>1</label>
        <note>catalytic</note>
    </ligand>
</feature>
<evidence type="ECO:0000256" key="6">
    <source>
        <dbReference type="ARBA" id="ARBA00022801"/>
    </source>
</evidence>
<proteinExistence type="inferred from homology"/>
<comment type="cofactor">
    <cofactor evidence="8">
        <name>Zn(2+)</name>
        <dbReference type="ChEBI" id="CHEBI:29105"/>
    </cofactor>
    <text evidence="8">Binds 2 Zn(2+) ions.</text>
</comment>
<evidence type="ECO:0000259" key="9">
    <source>
        <dbReference type="Pfam" id="PF00753"/>
    </source>
</evidence>
<feature type="active site" description="Proton acceptor" evidence="8">
    <location>
        <position position="67"/>
    </location>
</feature>
<comment type="catalytic activity">
    <reaction evidence="8">
        <text>Endonucleolytic cleavage of RNA, removing extra 3' nucleotides from tRNA precursor, generating 3' termini of tRNAs. A 3'-hydroxy group is left at the tRNA terminus and a 5'-phosphoryl group is left at the trailer molecule.</text>
        <dbReference type="EC" id="3.1.26.11"/>
    </reaction>
</comment>
<feature type="binding site" evidence="8">
    <location>
        <position position="65"/>
    </location>
    <ligand>
        <name>Zn(2+)</name>
        <dbReference type="ChEBI" id="CHEBI:29105"/>
        <label>1</label>
        <note>catalytic</note>
    </ligand>
</feature>
<keyword evidence="5 8" id="KW-0255">Endonuclease</keyword>
<dbReference type="PANTHER" id="PTHR46018">
    <property type="entry name" value="ZINC PHOSPHODIESTERASE ELAC PROTEIN 1"/>
    <property type="match status" value="1"/>
</dbReference>
<evidence type="ECO:0000256" key="2">
    <source>
        <dbReference type="ARBA" id="ARBA00022694"/>
    </source>
</evidence>
<feature type="binding site" evidence="8">
    <location>
        <position position="67"/>
    </location>
    <ligand>
        <name>Zn(2+)</name>
        <dbReference type="ChEBI" id="CHEBI:29105"/>
        <label>2</label>
        <note>catalytic</note>
    </ligand>
</feature>
<dbReference type="EMBL" id="JAVREN010000012">
    <property type="protein sequence ID" value="MDT0307464.1"/>
    <property type="molecule type" value="Genomic_DNA"/>
</dbReference>
<keyword evidence="12" id="KW-1185">Reference proteome</keyword>
<keyword evidence="7 8" id="KW-0862">Zinc</keyword>
<feature type="binding site" evidence="8">
    <location>
        <position position="63"/>
    </location>
    <ligand>
        <name>Zn(2+)</name>
        <dbReference type="ChEBI" id="CHEBI:29105"/>
        <label>1</label>
        <note>catalytic</note>
    </ligand>
</feature>
<comment type="similarity">
    <text evidence="8">Belongs to the RNase Z family.</text>
</comment>
<dbReference type="PANTHER" id="PTHR46018:SF2">
    <property type="entry name" value="ZINC PHOSPHODIESTERASE ELAC PROTEIN 1"/>
    <property type="match status" value="1"/>
</dbReference>
<keyword evidence="6 8" id="KW-0378">Hydrolase</keyword>
<evidence type="ECO:0000256" key="7">
    <source>
        <dbReference type="ARBA" id="ARBA00022833"/>
    </source>
</evidence>
<comment type="function">
    <text evidence="8">Zinc phosphodiesterase, which displays some tRNA 3'-processing endonuclease activity. Probably involved in tRNA maturation, by removing a 3'-trailer from precursor tRNA.</text>
</comment>
<name>A0ABU2L7A9_9ACTN</name>
<evidence type="ECO:0000256" key="3">
    <source>
        <dbReference type="ARBA" id="ARBA00022722"/>
    </source>
</evidence>
<gene>
    <name evidence="8" type="primary">rnz</name>
    <name evidence="11" type="ORF">RM780_10870</name>
</gene>
<feature type="binding site" evidence="8">
    <location>
        <position position="68"/>
    </location>
    <ligand>
        <name>Zn(2+)</name>
        <dbReference type="ChEBI" id="CHEBI:29105"/>
        <label>2</label>
        <note>catalytic</note>
    </ligand>
</feature>
<comment type="caution">
    <text evidence="11">The sequence shown here is derived from an EMBL/GenBank/DDBJ whole genome shotgun (WGS) entry which is preliminary data.</text>
</comment>
<feature type="binding site" evidence="8">
    <location>
        <position position="206"/>
    </location>
    <ligand>
        <name>Zn(2+)</name>
        <dbReference type="ChEBI" id="CHEBI:29105"/>
        <label>2</label>
        <note>catalytic</note>
    </ligand>
</feature>
<protein>
    <recommendedName>
        <fullName evidence="8">Ribonuclease Z</fullName>
        <shortName evidence="8">RNase Z</shortName>
        <ecNumber evidence="8">3.1.26.11</ecNumber>
    </recommendedName>
    <alternativeName>
        <fullName evidence="8">tRNA 3 endonuclease</fullName>
    </alternativeName>
    <alternativeName>
        <fullName evidence="8">tRNase Z</fullName>
    </alternativeName>
</protein>
<dbReference type="Gene3D" id="3.60.15.10">
    <property type="entry name" value="Ribonuclease Z/Hydroxyacylglutathione hydrolase-like"/>
    <property type="match status" value="1"/>
</dbReference>
<dbReference type="EC" id="3.1.26.11" evidence="8"/>
<dbReference type="HAMAP" id="MF_01818">
    <property type="entry name" value="RNase_Z_BN"/>
    <property type="match status" value="1"/>
</dbReference>
<evidence type="ECO:0000313" key="11">
    <source>
        <dbReference type="EMBL" id="MDT0307464.1"/>
    </source>
</evidence>
<accession>A0ABU2L7A9</accession>
<feature type="domain" description="Metallo-beta-lactamase" evidence="9">
    <location>
        <begin position="19"/>
        <end position="137"/>
    </location>
</feature>
<dbReference type="InterPro" id="IPR036866">
    <property type="entry name" value="RibonucZ/Hydroxyglut_hydro"/>
</dbReference>
<comment type="subunit">
    <text evidence="1 8">Homodimer.</text>
</comment>
<evidence type="ECO:0000256" key="4">
    <source>
        <dbReference type="ARBA" id="ARBA00022723"/>
    </source>
</evidence>
<keyword evidence="3 8" id="KW-0540">Nuclease</keyword>
<dbReference type="SUPFAM" id="SSF56281">
    <property type="entry name" value="Metallo-hydrolase/oxidoreductase"/>
    <property type="match status" value="1"/>
</dbReference>
<feature type="binding site" evidence="8">
    <location>
        <position position="206"/>
    </location>
    <ligand>
        <name>Zn(2+)</name>
        <dbReference type="ChEBI" id="CHEBI:29105"/>
        <label>1</label>
        <note>catalytic</note>
    </ligand>
</feature>
<evidence type="ECO:0000259" key="10">
    <source>
        <dbReference type="Pfam" id="PF12706"/>
    </source>
</evidence>
<organism evidence="11 12">
    <name type="scientific">Streptomyces boetiae</name>
    <dbReference type="NCBI Taxonomy" id="3075541"/>
    <lineage>
        <taxon>Bacteria</taxon>
        <taxon>Bacillati</taxon>
        <taxon>Actinomycetota</taxon>
        <taxon>Actinomycetes</taxon>
        <taxon>Kitasatosporales</taxon>
        <taxon>Streptomycetaceae</taxon>
        <taxon>Streptomyces</taxon>
    </lineage>
</organism>
<keyword evidence="2 8" id="KW-0819">tRNA processing</keyword>
<feature type="domain" description="Metallo-beta-lactamase" evidence="10">
    <location>
        <begin position="193"/>
        <end position="265"/>
    </location>
</feature>
<dbReference type="RefSeq" id="WP_311630413.1">
    <property type="nucleotide sequence ID" value="NZ_JAVREN010000012.1"/>
</dbReference>
<feature type="binding site" evidence="8">
    <location>
        <position position="264"/>
    </location>
    <ligand>
        <name>Zn(2+)</name>
        <dbReference type="ChEBI" id="CHEBI:29105"/>
        <label>2</label>
        <note>catalytic</note>
    </ligand>
</feature>
<dbReference type="CDD" id="cd07717">
    <property type="entry name" value="RNaseZ_ZiPD-like_MBL-fold"/>
    <property type="match status" value="1"/>
</dbReference>
<sequence>MSARELIVLGTASQVPTRDRNHNGYVLRWDAETLMFDPGEGTQRQMLRAGVSAHSLTRICVTHFHGDHCLGLPGVIQRVSLDRVPHAVAVHYPASGQEFFERLRYATAYRDAARLDPRPVAADGPVPGPPPGAFSLTAHRLSHPVDSFGYRLAEPAGRRMLPERLAARGIAGPDVGRLLREGELRGVRVEEVSVERPGQRFAFVMDTRLCDGVYSLAEGCDLLVIESTFLERDAALAEEFGHLTARQAAEVAAASGVRHLVLTHFSQRYPDPAEYGREAREAGFTGELTLAEDLTRVPVPRRRAD</sequence>
<evidence type="ECO:0000313" key="12">
    <source>
        <dbReference type="Proteomes" id="UP001183388"/>
    </source>
</evidence>
<dbReference type="Pfam" id="PF00753">
    <property type="entry name" value="Lactamase_B"/>
    <property type="match status" value="1"/>
</dbReference>
<evidence type="ECO:0000256" key="5">
    <source>
        <dbReference type="ARBA" id="ARBA00022759"/>
    </source>
</evidence>
<dbReference type="NCBIfam" id="NF000805">
    <property type="entry name" value="PRK00055.2-3"/>
    <property type="match status" value="1"/>
</dbReference>
<dbReference type="GO" id="GO:0042781">
    <property type="term" value="F:3'-tRNA processing endoribonuclease activity"/>
    <property type="evidence" value="ECO:0007669"/>
    <property type="project" value="UniProtKB-EC"/>
</dbReference>
<dbReference type="Proteomes" id="UP001183388">
    <property type="component" value="Unassembled WGS sequence"/>
</dbReference>
<dbReference type="Pfam" id="PF12706">
    <property type="entry name" value="Lactamase_B_2"/>
    <property type="match status" value="1"/>
</dbReference>
<reference evidence="12" key="1">
    <citation type="submission" date="2023-07" db="EMBL/GenBank/DDBJ databases">
        <title>30 novel species of actinomycetes from the DSMZ collection.</title>
        <authorList>
            <person name="Nouioui I."/>
        </authorList>
    </citation>
    <scope>NUCLEOTIDE SEQUENCE [LARGE SCALE GENOMIC DNA]</scope>
    <source>
        <strain evidence="12">DSM 44917</strain>
    </source>
</reference>
<dbReference type="InterPro" id="IPR013471">
    <property type="entry name" value="RNase_Z/BN"/>
</dbReference>
<keyword evidence="4 8" id="KW-0479">Metal-binding</keyword>
<evidence type="ECO:0000256" key="1">
    <source>
        <dbReference type="ARBA" id="ARBA00011738"/>
    </source>
</evidence>
<evidence type="ECO:0000256" key="8">
    <source>
        <dbReference type="HAMAP-Rule" id="MF_01818"/>
    </source>
</evidence>